<dbReference type="SUPFAM" id="SSF46785">
    <property type="entry name" value="Winged helix' DNA-binding domain"/>
    <property type="match status" value="1"/>
</dbReference>
<dbReference type="InterPro" id="IPR058163">
    <property type="entry name" value="LysR-type_TF_proteobact-type"/>
</dbReference>
<dbReference type="Gene3D" id="3.40.190.290">
    <property type="match status" value="1"/>
</dbReference>
<evidence type="ECO:0000259" key="5">
    <source>
        <dbReference type="PROSITE" id="PS50931"/>
    </source>
</evidence>
<dbReference type="Pfam" id="PF00126">
    <property type="entry name" value="HTH_1"/>
    <property type="match status" value="1"/>
</dbReference>
<evidence type="ECO:0000313" key="7">
    <source>
        <dbReference type="Proteomes" id="UP000095039"/>
    </source>
</evidence>
<dbReference type="PROSITE" id="PS50931">
    <property type="entry name" value="HTH_LYSR"/>
    <property type="match status" value="1"/>
</dbReference>
<feature type="domain" description="HTH lysR-type" evidence="5">
    <location>
        <begin position="1"/>
        <end position="59"/>
    </location>
</feature>
<name>A0A1E5C2T6_9GAMM</name>
<dbReference type="CDD" id="cd08422">
    <property type="entry name" value="PBP2_CrgA_like"/>
    <property type="match status" value="1"/>
</dbReference>
<comment type="caution">
    <text evidence="6">The sequence shown here is derived from an EMBL/GenBank/DDBJ whole genome shotgun (WGS) entry which is preliminary data.</text>
</comment>
<organism evidence="6 7">
    <name type="scientific">Enterovibrio norvegicus FF-454</name>
    <dbReference type="NCBI Taxonomy" id="1185651"/>
    <lineage>
        <taxon>Bacteria</taxon>
        <taxon>Pseudomonadati</taxon>
        <taxon>Pseudomonadota</taxon>
        <taxon>Gammaproteobacteria</taxon>
        <taxon>Vibrionales</taxon>
        <taxon>Vibrionaceae</taxon>
        <taxon>Enterovibrio</taxon>
    </lineage>
</organism>
<dbReference type="Pfam" id="PF03466">
    <property type="entry name" value="LysR_substrate"/>
    <property type="match status" value="1"/>
</dbReference>
<dbReference type="InterPro" id="IPR005119">
    <property type="entry name" value="LysR_subst-bd"/>
</dbReference>
<dbReference type="InterPro" id="IPR036388">
    <property type="entry name" value="WH-like_DNA-bd_sf"/>
</dbReference>
<protein>
    <submittedName>
        <fullName evidence="6">LysR family transcriptional regulator</fullName>
    </submittedName>
</protein>
<dbReference type="PANTHER" id="PTHR30537">
    <property type="entry name" value="HTH-TYPE TRANSCRIPTIONAL REGULATOR"/>
    <property type="match status" value="1"/>
</dbReference>
<dbReference type="GO" id="GO:0043565">
    <property type="term" value="F:sequence-specific DNA binding"/>
    <property type="evidence" value="ECO:0007669"/>
    <property type="project" value="TreeGrafter"/>
</dbReference>
<evidence type="ECO:0000256" key="2">
    <source>
        <dbReference type="ARBA" id="ARBA00023015"/>
    </source>
</evidence>
<evidence type="ECO:0000256" key="1">
    <source>
        <dbReference type="ARBA" id="ARBA00009437"/>
    </source>
</evidence>
<evidence type="ECO:0000256" key="4">
    <source>
        <dbReference type="ARBA" id="ARBA00023163"/>
    </source>
</evidence>
<evidence type="ECO:0000313" key="6">
    <source>
        <dbReference type="EMBL" id="OEE59795.1"/>
    </source>
</evidence>
<reference evidence="6 7" key="1">
    <citation type="journal article" date="2012" name="Science">
        <title>Ecological populations of bacteria act as socially cohesive units of antibiotic production and resistance.</title>
        <authorList>
            <person name="Cordero O.X."/>
            <person name="Wildschutte H."/>
            <person name="Kirkup B."/>
            <person name="Proehl S."/>
            <person name="Ngo L."/>
            <person name="Hussain F."/>
            <person name="Le Roux F."/>
            <person name="Mincer T."/>
            <person name="Polz M.F."/>
        </authorList>
    </citation>
    <scope>NUCLEOTIDE SEQUENCE [LARGE SCALE GENOMIC DNA]</scope>
    <source>
        <strain evidence="6 7">FF-454</strain>
    </source>
</reference>
<evidence type="ECO:0000256" key="3">
    <source>
        <dbReference type="ARBA" id="ARBA00023125"/>
    </source>
</evidence>
<dbReference type="InterPro" id="IPR000847">
    <property type="entry name" value="LysR_HTH_N"/>
</dbReference>
<dbReference type="Proteomes" id="UP000095039">
    <property type="component" value="Unassembled WGS sequence"/>
</dbReference>
<dbReference type="PANTHER" id="PTHR30537:SF5">
    <property type="entry name" value="HTH-TYPE TRANSCRIPTIONAL ACTIVATOR TTDR-RELATED"/>
    <property type="match status" value="1"/>
</dbReference>
<sequence>MDKLETMKAFLAVVEEGSFAKAAKKLNVSPQLVSKYISALEDKLHSRLLQRTTRKVSLTEAGTKYFLRCQQVILDIDEMEGELANLHQHVSGTLTISAPASFGVKHLPKLLVDFQKAFPDVKINLKLTDVKIDLVEEGIDIALRAGKLKSSSLIAKKIAPIKMVIFASPEYLEINGTPKTPQELHDHTYLSYSYSAESMLFSQFGEGVKELKLNEKLTVNNGDALVNAAIHGGGIAIQPIFIAGEALANGQLLPILQGFEPEPLGLYLVYANRQFLPRKVRVFIDFSSDYYGDTPYWDASYQ</sequence>
<comment type="similarity">
    <text evidence="1">Belongs to the LysR transcriptional regulatory family.</text>
</comment>
<dbReference type="Gene3D" id="1.10.10.10">
    <property type="entry name" value="Winged helix-like DNA-binding domain superfamily/Winged helix DNA-binding domain"/>
    <property type="match status" value="1"/>
</dbReference>
<dbReference type="EMBL" id="AJWN02000077">
    <property type="protein sequence ID" value="OEE59795.1"/>
    <property type="molecule type" value="Genomic_DNA"/>
</dbReference>
<keyword evidence="2" id="KW-0805">Transcription regulation</keyword>
<keyword evidence="4" id="KW-0804">Transcription</keyword>
<keyword evidence="3" id="KW-0238">DNA-binding</keyword>
<accession>A0A1E5C2T6</accession>
<dbReference type="FunFam" id="1.10.10.10:FF:000001">
    <property type="entry name" value="LysR family transcriptional regulator"/>
    <property type="match status" value="1"/>
</dbReference>
<dbReference type="RefSeq" id="WP_016960854.1">
    <property type="nucleotide sequence ID" value="NZ_AJWN02000077.1"/>
</dbReference>
<dbReference type="InterPro" id="IPR036390">
    <property type="entry name" value="WH_DNA-bd_sf"/>
</dbReference>
<dbReference type="AlphaFoldDB" id="A0A1E5C2T6"/>
<dbReference type="GO" id="GO:0006351">
    <property type="term" value="P:DNA-templated transcription"/>
    <property type="evidence" value="ECO:0007669"/>
    <property type="project" value="TreeGrafter"/>
</dbReference>
<dbReference type="SUPFAM" id="SSF53850">
    <property type="entry name" value="Periplasmic binding protein-like II"/>
    <property type="match status" value="1"/>
</dbReference>
<gene>
    <name evidence="6" type="ORF">A1OK_13165</name>
</gene>
<dbReference type="GO" id="GO:0003700">
    <property type="term" value="F:DNA-binding transcription factor activity"/>
    <property type="evidence" value="ECO:0007669"/>
    <property type="project" value="InterPro"/>
</dbReference>
<keyword evidence="7" id="KW-1185">Reference proteome</keyword>
<proteinExistence type="inferred from homology"/>